<proteinExistence type="inferred from homology"/>
<sequence>MELLSISFNQDSSALAVGARKTFNLFNLPTTDDVNKMLPENVLCTEDVVIVERLFSSSLITYVTAQNPRRLQVCHYQKQQEICHQMYPQKILSVRLNRTRLVVCLEESLFIHNIKDMKILHTIKDTPPNMLGVADLCPNDISYLAYPGSLQIGEVQVYDACNLQAVVTIQAHSSRIAALKFNEEGTKLATASEKGTVIKVFLASKGMKLFEFRRGMKRNATIHSMGFSPDSLFLCCSSSTETVHVFKLDPKEERKIVEEGASPITDHQQQQAHSTPPDDQFTGVQGKMKFLLFRDSACNRVAEHRRVNVVIIDDCLITPLLVGKVAIFRFFAAWFSYVGKTAASYMPAAMSDVFQQDRAFAQARLPQSGFKNVGALSYHRQKLRLIVASLDGYLYLFDFNKDEGGDCQLVKSHRLVVTYPQASASINNG</sequence>
<evidence type="ECO:0000313" key="6">
    <source>
        <dbReference type="WBParaSite" id="nRc.2.0.1.t44407-RA"/>
    </source>
</evidence>
<dbReference type="GO" id="GO:0005737">
    <property type="term" value="C:cytoplasm"/>
    <property type="evidence" value="ECO:0007669"/>
    <property type="project" value="UniProtKB-ARBA"/>
</dbReference>
<dbReference type="AlphaFoldDB" id="A0A915L007"/>
<evidence type="ECO:0000256" key="3">
    <source>
        <dbReference type="ARBA" id="ARBA00023006"/>
    </source>
</evidence>
<evidence type="ECO:0000313" key="5">
    <source>
        <dbReference type="Proteomes" id="UP000887565"/>
    </source>
</evidence>
<keyword evidence="1" id="KW-0853">WD repeat</keyword>
<dbReference type="InterPro" id="IPR001680">
    <property type="entry name" value="WD40_rpt"/>
</dbReference>
<dbReference type="InterPro" id="IPR015943">
    <property type="entry name" value="WD40/YVTN_repeat-like_dom_sf"/>
</dbReference>
<dbReference type="Proteomes" id="UP000887565">
    <property type="component" value="Unplaced"/>
</dbReference>
<dbReference type="WBParaSite" id="nRc.2.0.1.t44407-RA">
    <property type="protein sequence ID" value="nRc.2.0.1.t44407-RA"/>
    <property type="gene ID" value="nRc.2.0.1.g44407"/>
</dbReference>
<dbReference type="Pfam" id="PF21032">
    <property type="entry name" value="PROPPIN"/>
    <property type="match status" value="2"/>
</dbReference>
<comment type="similarity">
    <text evidence="4">Belongs to the WD repeat PROPPIN family.</text>
</comment>
<dbReference type="PANTHER" id="PTHR11227">
    <property type="entry name" value="WD-REPEAT PROTEIN INTERACTING WITH PHOSPHOINOSIDES WIPI -RELATED"/>
    <property type="match status" value="1"/>
</dbReference>
<keyword evidence="3" id="KW-0072">Autophagy</keyword>
<dbReference type="OMA" id="FAWIPSA"/>
<accession>A0A915L007</accession>
<evidence type="ECO:0000256" key="4">
    <source>
        <dbReference type="ARBA" id="ARBA00025740"/>
    </source>
</evidence>
<keyword evidence="5" id="KW-1185">Reference proteome</keyword>
<dbReference type="InterPro" id="IPR048720">
    <property type="entry name" value="PROPPIN"/>
</dbReference>
<reference evidence="6" key="1">
    <citation type="submission" date="2022-11" db="UniProtKB">
        <authorList>
            <consortium name="WormBaseParasite"/>
        </authorList>
    </citation>
    <scope>IDENTIFICATION</scope>
</reference>
<dbReference type="Gene3D" id="2.130.10.10">
    <property type="entry name" value="YVTN repeat-like/Quinoprotein amine dehydrogenase"/>
    <property type="match status" value="1"/>
</dbReference>
<keyword evidence="2" id="KW-0677">Repeat</keyword>
<dbReference type="SMART" id="SM00320">
    <property type="entry name" value="WD40"/>
    <property type="match status" value="3"/>
</dbReference>
<organism evidence="5 6">
    <name type="scientific">Romanomermis culicivorax</name>
    <name type="common">Nematode worm</name>
    <dbReference type="NCBI Taxonomy" id="13658"/>
    <lineage>
        <taxon>Eukaryota</taxon>
        <taxon>Metazoa</taxon>
        <taxon>Ecdysozoa</taxon>
        <taxon>Nematoda</taxon>
        <taxon>Enoplea</taxon>
        <taxon>Dorylaimia</taxon>
        <taxon>Mermithida</taxon>
        <taxon>Mermithoidea</taxon>
        <taxon>Mermithidae</taxon>
        <taxon>Romanomermis</taxon>
    </lineage>
</organism>
<protein>
    <submittedName>
        <fullName evidence="6">WD repeat domain phosphoinositide-interacting protein 2</fullName>
    </submittedName>
</protein>
<name>A0A915L007_ROMCU</name>
<dbReference type="GO" id="GO:0006914">
    <property type="term" value="P:autophagy"/>
    <property type="evidence" value="ECO:0007669"/>
    <property type="project" value="UniProtKB-KW"/>
</dbReference>
<evidence type="ECO:0000256" key="1">
    <source>
        <dbReference type="ARBA" id="ARBA00022574"/>
    </source>
</evidence>
<dbReference type="SUPFAM" id="SSF50978">
    <property type="entry name" value="WD40 repeat-like"/>
    <property type="match status" value="1"/>
</dbReference>
<dbReference type="InterPro" id="IPR036322">
    <property type="entry name" value="WD40_repeat_dom_sf"/>
</dbReference>
<evidence type="ECO:0000256" key="2">
    <source>
        <dbReference type="ARBA" id="ARBA00022737"/>
    </source>
</evidence>